<gene>
    <name evidence="1" type="primary">At5g10370_0</name>
    <name evidence="1" type="ORF">CEXT_363451</name>
</gene>
<keyword evidence="1" id="KW-0067">ATP-binding</keyword>
<keyword evidence="1" id="KW-0378">Hydrolase</keyword>
<proteinExistence type="predicted"/>
<organism evidence="1 2">
    <name type="scientific">Caerostris extrusa</name>
    <name type="common">Bark spider</name>
    <name type="synonym">Caerostris bankana</name>
    <dbReference type="NCBI Taxonomy" id="172846"/>
    <lineage>
        <taxon>Eukaryota</taxon>
        <taxon>Metazoa</taxon>
        <taxon>Ecdysozoa</taxon>
        <taxon>Arthropoda</taxon>
        <taxon>Chelicerata</taxon>
        <taxon>Arachnida</taxon>
        <taxon>Araneae</taxon>
        <taxon>Araneomorphae</taxon>
        <taxon>Entelegynae</taxon>
        <taxon>Araneoidea</taxon>
        <taxon>Araneidae</taxon>
        <taxon>Caerostris</taxon>
    </lineage>
</organism>
<evidence type="ECO:0000313" key="1">
    <source>
        <dbReference type="EMBL" id="GIY37424.1"/>
    </source>
</evidence>
<dbReference type="GO" id="GO:0004386">
    <property type="term" value="F:helicase activity"/>
    <property type="evidence" value="ECO:0007669"/>
    <property type="project" value="UniProtKB-KW"/>
</dbReference>
<keyword evidence="1" id="KW-0547">Nucleotide-binding</keyword>
<name>A0AAV4SVV7_CAEEX</name>
<accession>A0AAV4SVV7</accession>
<dbReference type="AlphaFoldDB" id="A0AAV4SVV7"/>
<keyword evidence="2" id="KW-1185">Reference proteome</keyword>
<sequence>MDTYGLNINLAGLEALPLIEFGISPIGKTILLHDIMGKRGVRKKQLENQLKSVIGSSNVIVDIDVQKGEVKVCGPQDKYDEIAAILCPIVEKAQERLLKEGKEVLVYPELWALLSTGIAIKEVILPGEFRDVKVILNTDIKKLNPW</sequence>
<dbReference type="EMBL" id="BPLR01010172">
    <property type="protein sequence ID" value="GIY37424.1"/>
    <property type="molecule type" value="Genomic_DNA"/>
</dbReference>
<reference evidence="1 2" key="1">
    <citation type="submission" date="2021-06" db="EMBL/GenBank/DDBJ databases">
        <title>Caerostris extrusa draft genome.</title>
        <authorList>
            <person name="Kono N."/>
            <person name="Arakawa K."/>
        </authorList>
    </citation>
    <scope>NUCLEOTIDE SEQUENCE [LARGE SCALE GENOMIC DNA]</scope>
</reference>
<evidence type="ECO:0000313" key="2">
    <source>
        <dbReference type="Proteomes" id="UP001054945"/>
    </source>
</evidence>
<dbReference type="Proteomes" id="UP001054945">
    <property type="component" value="Unassembled WGS sequence"/>
</dbReference>
<comment type="caution">
    <text evidence="1">The sequence shown here is derived from an EMBL/GenBank/DDBJ whole genome shotgun (WGS) entry which is preliminary data.</text>
</comment>
<protein>
    <submittedName>
        <fullName evidence="1">ATP-dependent RNA helicase DEAH12, chloroplastic</fullName>
    </submittedName>
</protein>
<keyword evidence="1" id="KW-0347">Helicase</keyword>